<sequence>MLKLIRILLSITTFYDYEIWQMDVKTTFLNDNLEKSIYMAQLEGFIEHGQEQKVCYLTDIKKWLATQLQMKDLEDAQYKMQNSKKNMLLYKYGIHLSKEQYPKTPQEVKDMRNIPYASAVGSLMYAMLCTRLDICYLVGMISRYQSNPKRDHWITVKNILKYLRRTKDYMLMYVFTLNGGAVVLRSVKQTRIVDSTMEAEYIAVCEATKEAVWLRKFLTNLEVVPNMHLPITLYCDNSSVVANSRKLRSHKRKKIIKHKYHLMRKIVHRSDVVVTQMSSEQKIVDPITKALTTKVFEGHLQSLGLRCLKTRISRRLIEHVP</sequence>
<evidence type="ECO:0000313" key="2">
    <source>
        <dbReference type="EMBL" id="KAA0065556.1"/>
    </source>
</evidence>
<dbReference type="Pfam" id="PF07727">
    <property type="entry name" value="RVT_2"/>
    <property type="match status" value="1"/>
</dbReference>
<dbReference type="PANTHER" id="PTHR11439">
    <property type="entry name" value="GAG-POL-RELATED RETROTRANSPOSON"/>
    <property type="match status" value="1"/>
</dbReference>
<name>A0A5A7VGU8_CUCMM</name>
<accession>A0A5A7VGU8</accession>
<reference evidence="2 3" key="1">
    <citation type="submission" date="2019-08" db="EMBL/GenBank/DDBJ databases">
        <title>Draft genome sequences of two oriental melons (Cucumis melo L. var makuwa).</title>
        <authorList>
            <person name="Kwon S.-Y."/>
        </authorList>
    </citation>
    <scope>NUCLEOTIDE SEQUENCE [LARGE SCALE GENOMIC DNA]</scope>
    <source>
        <strain evidence="3">cv. SW 3</strain>
        <tissue evidence="2">Leaf</tissue>
    </source>
</reference>
<comment type="caution">
    <text evidence="2">The sequence shown here is derived from an EMBL/GenBank/DDBJ whole genome shotgun (WGS) entry which is preliminary data.</text>
</comment>
<dbReference type="Proteomes" id="UP000321393">
    <property type="component" value="Unassembled WGS sequence"/>
</dbReference>
<dbReference type="CDD" id="cd09272">
    <property type="entry name" value="RNase_HI_RT_Ty1"/>
    <property type="match status" value="1"/>
</dbReference>
<protein>
    <submittedName>
        <fullName evidence="2">Gag/pol protein</fullName>
    </submittedName>
</protein>
<dbReference type="OrthoDB" id="418757at2759"/>
<gene>
    <name evidence="2" type="ORF">E6C27_scaffold638G00630</name>
</gene>
<dbReference type="InterPro" id="IPR013103">
    <property type="entry name" value="RVT_2"/>
</dbReference>
<proteinExistence type="predicted"/>
<organism evidence="2 3">
    <name type="scientific">Cucumis melo var. makuwa</name>
    <name type="common">Oriental melon</name>
    <dbReference type="NCBI Taxonomy" id="1194695"/>
    <lineage>
        <taxon>Eukaryota</taxon>
        <taxon>Viridiplantae</taxon>
        <taxon>Streptophyta</taxon>
        <taxon>Embryophyta</taxon>
        <taxon>Tracheophyta</taxon>
        <taxon>Spermatophyta</taxon>
        <taxon>Magnoliopsida</taxon>
        <taxon>eudicotyledons</taxon>
        <taxon>Gunneridae</taxon>
        <taxon>Pentapetalae</taxon>
        <taxon>rosids</taxon>
        <taxon>fabids</taxon>
        <taxon>Cucurbitales</taxon>
        <taxon>Cucurbitaceae</taxon>
        <taxon>Benincaseae</taxon>
        <taxon>Cucumis</taxon>
    </lineage>
</organism>
<feature type="domain" description="Reverse transcriptase Ty1/copia-type" evidence="1">
    <location>
        <begin position="2"/>
        <end position="57"/>
    </location>
</feature>
<dbReference type="AlphaFoldDB" id="A0A5A7VGU8"/>
<evidence type="ECO:0000313" key="3">
    <source>
        <dbReference type="Proteomes" id="UP000321393"/>
    </source>
</evidence>
<dbReference type="PANTHER" id="PTHR11439:SF467">
    <property type="entry name" value="INTEGRASE CATALYTIC DOMAIN-CONTAINING PROTEIN"/>
    <property type="match status" value="1"/>
</dbReference>
<dbReference type="EMBL" id="SSTE01001422">
    <property type="protein sequence ID" value="KAA0065556.1"/>
    <property type="molecule type" value="Genomic_DNA"/>
</dbReference>
<evidence type="ECO:0000259" key="1">
    <source>
        <dbReference type="Pfam" id="PF07727"/>
    </source>
</evidence>